<dbReference type="InterPro" id="IPR011991">
    <property type="entry name" value="ArsR-like_HTH"/>
</dbReference>
<dbReference type="InterPro" id="IPR036390">
    <property type="entry name" value="WH_DNA-bd_sf"/>
</dbReference>
<organism evidence="5 6">
    <name type="scientific">Haloplanus ruber</name>
    <dbReference type="NCBI Taxonomy" id="869892"/>
    <lineage>
        <taxon>Archaea</taxon>
        <taxon>Methanobacteriati</taxon>
        <taxon>Methanobacteriota</taxon>
        <taxon>Stenosarchaea group</taxon>
        <taxon>Halobacteria</taxon>
        <taxon>Halobacteriales</taxon>
        <taxon>Haloferacaceae</taxon>
        <taxon>Haloplanus</taxon>
    </lineage>
</organism>
<accession>A0ABD6D1K8</accession>
<dbReference type="InterPro" id="IPR019888">
    <property type="entry name" value="Tscrpt_reg_AsnC-like"/>
</dbReference>
<dbReference type="PROSITE" id="PS00519">
    <property type="entry name" value="HTH_ASNC_1"/>
    <property type="match status" value="1"/>
</dbReference>
<dbReference type="SUPFAM" id="SSF54909">
    <property type="entry name" value="Dimeric alpha+beta barrel"/>
    <property type="match status" value="1"/>
</dbReference>
<dbReference type="Pfam" id="PF01037">
    <property type="entry name" value="AsnC_trans_reg"/>
    <property type="match status" value="1"/>
</dbReference>
<keyword evidence="6" id="KW-1185">Reference proteome</keyword>
<dbReference type="Gene3D" id="3.30.70.920">
    <property type="match status" value="1"/>
</dbReference>
<sequence length="176" mass="19433">MPEMDSDDWVGPDELDETDLRLLECVDEDFDVSLKELSDKLGLSNSAIHYRLNKLKDAGVIDGVTADIDPTSLGLSMIAITEVSVVHEPGYSEHVGTDLADIDGVEQLYYTMGDVDFVAISRVQDRSQMNRLIEQMVSVEGVDETSSRFVMDELKTAPRTVATLSDEMRGTLVGEE</sequence>
<comment type="caution">
    <text evidence="5">The sequence shown here is derived from an EMBL/GenBank/DDBJ whole genome shotgun (WGS) entry which is preliminary data.</text>
</comment>
<dbReference type="Proteomes" id="UP001597075">
    <property type="component" value="Unassembled WGS sequence"/>
</dbReference>
<keyword evidence="2" id="KW-0238">DNA-binding</keyword>
<dbReference type="InterPro" id="IPR000485">
    <property type="entry name" value="AsnC-type_HTH_dom"/>
</dbReference>
<dbReference type="Pfam" id="PF13412">
    <property type="entry name" value="HTH_24"/>
    <property type="match status" value="1"/>
</dbReference>
<dbReference type="PANTHER" id="PTHR30154">
    <property type="entry name" value="LEUCINE-RESPONSIVE REGULATORY PROTEIN"/>
    <property type="match status" value="1"/>
</dbReference>
<name>A0ABD6D1K8_9EURY</name>
<dbReference type="AlphaFoldDB" id="A0ABD6D1K8"/>
<dbReference type="PRINTS" id="PR00033">
    <property type="entry name" value="HTHASNC"/>
</dbReference>
<reference evidence="5 6" key="1">
    <citation type="journal article" date="2019" name="Int. J. Syst. Evol. Microbiol.">
        <title>The Global Catalogue of Microorganisms (GCM) 10K type strain sequencing project: providing services to taxonomists for standard genome sequencing and annotation.</title>
        <authorList>
            <consortium name="The Broad Institute Genomics Platform"/>
            <consortium name="The Broad Institute Genome Sequencing Center for Infectious Disease"/>
            <person name="Wu L."/>
            <person name="Ma J."/>
        </authorList>
    </citation>
    <scope>NUCLEOTIDE SEQUENCE [LARGE SCALE GENOMIC DNA]</scope>
    <source>
        <strain evidence="5 6">CGMCC 1.10594</strain>
    </source>
</reference>
<dbReference type="InterPro" id="IPR036388">
    <property type="entry name" value="WH-like_DNA-bd_sf"/>
</dbReference>
<dbReference type="PROSITE" id="PS50956">
    <property type="entry name" value="HTH_ASNC_2"/>
    <property type="match status" value="1"/>
</dbReference>
<feature type="domain" description="HTH asnC-type" evidence="4">
    <location>
        <begin position="15"/>
        <end position="76"/>
    </location>
</feature>
<protein>
    <submittedName>
        <fullName evidence="5">Lrp/AsnC family transcriptional regulator</fullName>
    </submittedName>
</protein>
<evidence type="ECO:0000313" key="5">
    <source>
        <dbReference type="EMBL" id="MFD1635060.1"/>
    </source>
</evidence>
<evidence type="ECO:0000256" key="3">
    <source>
        <dbReference type="ARBA" id="ARBA00023163"/>
    </source>
</evidence>
<evidence type="ECO:0000313" key="6">
    <source>
        <dbReference type="Proteomes" id="UP001597075"/>
    </source>
</evidence>
<evidence type="ECO:0000259" key="4">
    <source>
        <dbReference type="PROSITE" id="PS50956"/>
    </source>
</evidence>
<dbReference type="PANTHER" id="PTHR30154:SF34">
    <property type="entry name" value="TRANSCRIPTIONAL REGULATOR AZLB"/>
    <property type="match status" value="1"/>
</dbReference>
<evidence type="ECO:0000256" key="2">
    <source>
        <dbReference type="ARBA" id="ARBA00023125"/>
    </source>
</evidence>
<dbReference type="InterPro" id="IPR019885">
    <property type="entry name" value="Tscrpt_reg_HTH_AsnC-type_CS"/>
</dbReference>
<dbReference type="InterPro" id="IPR019887">
    <property type="entry name" value="Tscrpt_reg_AsnC/Lrp_C"/>
</dbReference>
<keyword evidence="3" id="KW-0804">Transcription</keyword>
<dbReference type="SUPFAM" id="SSF46785">
    <property type="entry name" value="Winged helix' DNA-binding domain"/>
    <property type="match status" value="1"/>
</dbReference>
<proteinExistence type="predicted"/>
<dbReference type="InterPro" id="IPR011008">
    <property type="entry name" value="Dimeric_a/b-barrel"/>
</dbReference>
<dbReference type="SMART" id="SM00344">
    <property type="entry name" value="HTH_ASNC"/>
    <property type="match status" value="1"/>
</dbReference>
<dbReference type="EMBL" id="JBHUDL010000010">
    <property type="protein sequence ID" value="MFD1635060.1"/>
    <property type="molecule type" value="Genomic_DNA"/>
</dbReference>
<evidence type="ECO:0000256" key="1">
    <source>
        <dbReference type="ARBA" id="ARBA00023015"/>
    </source>
</evidence>
<dbReference type="Gene3D" id="1.10.10.10">
    <property type="entry name" value="Winged helix-like DNA-binding domain superfamily/Winged helix DNA-binding domain"/>
    <property type="match status" value="1"/>
</dbReference>
<keyword evidence="1" id="KW-0805">Transcription regulation</keyword>
<dbReference type="RefSeq" id="WP_256405287.1">
    <property type="nucleotide sequence ID" value="NZ_CP187151.1"/>
</dbReference>
<gene>
    <name evidence="5" type="ORF">ACFSBJ_15115</name>
</gene>
<dbReference type="CDD" id="cd00090">
    <property type="entry name" value="HTH_ARSR"/>
    <property type="match status" value="1"/>
</dbReference>
<dbReference type="GO" id="GO:0003677">
    <property type="term" value="F:DNA binding"/>
    <property type="evidence" value="ECO:0007669"/>
    <property type="project" value="UniProtKB-KW"/>
</dbReference>